<evidence type="ECO:0000256" key="1">
    <source>
        <dbReference type="ARBA" id="ARBA00022723"/>
    </source>
</evidence>
<protein>
    <submittedName>
        <fullName evidence="6">Radical SAM superfamily protein</fullName>
    </submittedName>
</protein>
<keyword evidence="1" id="KW-0479">Metal-binding</keyword>
<dbReference type="GO" id="GO:0051536">
    <property type="term" value="F:iron-sulfur cluster binding"/>
    <property type="evidence" value="ECO:0007669"/>
    <property type="project" value="UniProtKB-KW"/>
</dbReference>
<dbReference type="PATRIC" id="fig|1800.3.peg.5493"/>
<evidence type="ECO:0000256" key="2">
    <source>
        <dbReference type="ARBA" id="ARBA00023004"/>
    </source>
</evidence>
<dbReference type="SUPFAM" id="SSF102114">
    <property type="entry name" value="Radical SAM enzymes"/>
    <property type="match status" value="1"/>
</dbReference>
<proteinExistence type="predicted"/>
<dbReference type="Gene3D" id="3.80.30.30">
    <property type="match status" value="1"/>
</dbReference>
<feature type="domain" description="Radical SAM core" evidence="5">
    <location>
        <begin position="58"/>
        <end position="306"/>
    </location>
</feature>
<evidence type="ECO:0000313" key="7">
    <source>
        <dbReference type="Proteomes" id="UP000036176"/>
    </source>
</evidence>
<dbReference type="InterPro" id="IPR006638">
    <property type="entry name" value="Elp3/MiaA/NifB-like_rSAM"/>
</dbReference>
<comment type="caution">
    <text evidence="6">The sequence shown here is derived from an EMBL/GenBank/DDBJ whole genome shotgun (WGS) entry which is preliminary data.</text>
</comment>
<dbReference type="PANTHER" id="PTHR43432:SF3">
    <property type="entry name" value="SLR0285 PROTEIN"/>
    <property type="match status" value="1"/>
</dbReference>
<keyword evidence="7" id="KW-1185">Reference proteome</keyword>
<evidence type="ECO:0000259" key="5">
    <source>
        <dbReference type="PROSITE" id="PS51918"/>
    </source>
</evidence>
<dbReference type="InterPro" id="IPR058240">
    <property type="entry name" value="rSAM_sf"/>
</dbReference>
<evidence type="ECO:0000313" key="6">
    <source>
        <dbReference type="EMBL" id="KMO69746.1"/>
    </source>
</evidence>
<accession>A0A0J6Y9X4</accession>
<organism evidence="6 7">
    <name type="scientific">Mycolicibacterium chubuense</name>
    <name type="common">Mycobacterium chubuense</name>
    <dbReference type="NCBI Taxonomy" id="1800"/>
    <lineage>
        <taxon>Bacteria</taxon>
        <taxon>Bacillati</taxon>
        <taxon>Actinomycetota</taxon>
        <taxon>Actinomycetes</taxon>
        <taxon>Mycobacteriales</taxon>
        <taxon>Mycobacteriaceae</taxon>
        <taxon>Mycolicibacterium</taxon>
    </lineage>
</organism>
<dbReference type="Proteomes" id="UP000036176">
    <property type="component" value="Unassembled WGS sequence"/>
</dbReference>
<name>A0A0J6Y9X4_MYCCU</name>
<evidence type="ECO:0000256" key="3">
    <source>
        <dbReference type="ARBA" id="ARBA00023014"/>
    </source>
</evidence>
<reference evidence="6 7" key="1">
    <citation type="journal article" date="2015" name="Genome Biol. Evol.">
        <title>Characterization of Three Mycobacterium spp. with Potential Use in Bioremediation by Genome Sequencing and Comparative Genomics.</title>
        <authorList>
            <person name="Das S."/>
            <person name="Pettersson B.M."/>
            <person name="Behra P.R."/>
            <person name="Ramesh M."/>
            <person name="Dasgupta S."/>
            <person name="Bhattacharya A."/>
            <person name="Kirsebom L.A."/>
        </authorList>
    </citation>
    <scope>NUCLEOTIDE SEQUENCE [LARGE SCALE GENOMIC DNA]</scope>
    <source>
        <strain evidence="6 7">DSM 44219</strain>
    </source>
</reference>
<dbReference type="Pfam" id="PF04055">
    <property type="entry name" value="Radical_SAM"/>
    <property type="match status" value="1"/>
</dbReference>
<dbReference type="CDD" id="cd01335">
    <property type="entry name" value="Radical_SAM"/>
    <property type="match status" value="1"/>
</dbReference>
<feature type="region of interest" description="Disordered" evidence="4">
    <location>
        <begin position="319"/>
        <end position="343"/>
    </location>
</feature>
<dbReference type="PANTHER" id="PTHR43432">
    <property type="entry name" value="SLR0285 PROTEIN"/>
    <property type="match status" value="1"/>
</dbReference>
<dbReference type="PROSITE" id="PS51918">
    <property type="entry name" value="RADICAL_SAM"/>
    <property type="match status" value="1"/>
</dbReference>
<dbReference type="SFLD" id="SFLDG01084">
    <property type="entry name" value="Uncharacterised_Radical_SAM_Su"/>
    <property type="match status" value="1"/>
</dbReference>
<dbReference type="EMBL" id="JYNX01000088">
    <property type="protein sequence ID" value="KMO69746.1"/>
    <property type="molecule type" value="Genomic_DNA"/>
</dbReference>
<keyword evidence="3" id="KW-0411">Iron-sulfur</keyword>
<sequence>MFAWGMRWSNQGVDVDDGALPGLQRIGLVRSVRTPEFQGMTFHEVLCKSALNKIPAASMLPFQYTVNGYRGCSHACRYCFARPTHEYLDFDIGHDFDTQVVVKTNVAEVLRRELHRRSWTRETVALGTNTDPYQRAEGRYALMPGIIGALTESGTPFSILTKGTLLRRDLPLLTDAARSVEVSVAVSLAVGDPLLHNSIEPGTPTPQARLGLIAAIREAGLSCHVMVAPVLPRLTDSEAHLDDLLGRIAAAGATSVTVFGLHLRGSTRGWFMDWLARAHPELVAEYRHLYRRGAYLPADYRAMLARRAAPLVARHGLTPGRSFRESSTPRPLPAPVPVQAALF</sequence>
<evidence type="ECO:0000256" key="4">
    <source>
        <dbReference type="SAM" id="MobiDB-lite"/>
    </source>
</evidence>
<dbReference type="AlphaFoldDB" id="A0A0J6Y9X4"/>
<dbReference type="InterPro" id="IPR007197">
    <property type="entry name" value="rSAM"/>
</dbReference>
<gene>
    <name evidence="6" type="ORF">MCHUDSM44219_05456</name>
</gene>
<dbReference type="GO" id="GO:0046872">
    <property type="term" value="F:metal ion binding"/>
    <property type="evidence" value="ECO:0007669"/>
    <property type="project" value="UniProtKB-KW"/>
</dbReference>
<dbReference type="NCBIfam" id="NF038135">
    <property type="entry name" value="rSAM_Rv2578c"/>
    <property type="match status" value="1"/>
</dbReference>
<keyword evidence="2" id="KW-0408">Iron</keyword>
<dbReference type="GO" id="GO:0003824">
    <property type="term" value="F:catalytic activity"/>
    <property type="evidence" value="ECO:0007669"/>
    <property type="project" value="InterPro"/>
</dbReference>
<dbReference type="InterPro" id="IPR040086">
    <property type="entry name" value="MJ0683-like"/>
</dbReference>
<dbReference type="SMART" id="SM00729">
    <property type="entry name" value="Elp3"/>
    <property type="match status" value="1"/>
</dbReference>
<dbReference type="SFLD" id="SFLDS00029">
    <property type="entry name" value="Radical_SAM"/>
    <property type="match status" value="1"/>
</dbReference>